<feature type="region of interest" description="Disordered" evidence="1">
    <location>
        <begin position="338"/>
        <end position="366"/>
    </location>
</feature>
<name>A0A2N5VMP4_9BASI</name>
<protein>
    <submittedName>
        <fullName evidence="2">Uncharacterized protein</fullName>
    </submittedName>
</protein>
<dbReference type="AlphaFoldDB" id="A0A2N5VMP4"/>
<feature type="region of interest" description="Disordered" evidence="1">
    <location>
        <begin position="406"/>
        <end position="429"/>
    </location>
</feature>
<feature type="compositionally biased region" description="Low complexity" evidence="1">
    <location>
        <begin position="338"/>
        <end position="350"/>
    </location>
</feature>
<sequence length="429" mass="45817">MFLLLNLLLRVSRSRQHAATALLAASGLPKKRLPKSPMLNGHLTYAHASATTKLIEILSSTIITSLSTSTLYQSGSPVHPCKTSIGLTLKPLQLLVNRPRQSQSEFRTATSSRHNGASRLMEAPELLRRATSSVINWNGSSNPNQQCHGILPFDAARSNQGNLVDAEANAVAYCTNPVNDTRPMPDGFIKTAHFRHTDKYVQISGTYDPSKMNLSPNDCGGEYDNHGAMGRVGNPVGAAVDGAHDFMQFMGGCDIPGNAVFCLRAYYDIPGFSNCNANYDLPVGYYPPPGPHPFRQGDPTTPAAVAAPASSQCASVPSPVPQGVTYYWAGGAPAATATATPNGSSGNSGNKNTTVNGAKTAAASPRRTLSNPNLSFSCSYYHRTLRWLATCSSHLKSFFHPPSPRWDPGFGTGHQPHPEAQTPDPFGMP</sequence>
<accession>A0A2N5VMP4</accession>
<organism evidence="2 3">
    <name type="scientific">Puccinia coronata f. sp. avenae</name>
    <dbReference type="NCBI Taxonomy" id="200324"/>
    <lineage>
        <taxon>Eukaryota</taxon>
        <taxon>Fungi</taxon>
        <taxon>Dikarya</taxon>
        <taxon>Basidiomycota</taxon>
        <taxon>Pucciniomycotina</taxon>
        <taxon>Pucciniomycetes</taxon>
        <taxon>Pucciniales</taxon>
        <taxon>Pucciniaceae</taxon>
        <taxon>Puccinia</taxon>
    </lineage>
</organism>
<gene>
    <name evidence="2" type="ORF">PCASD_01073</name>
</gene>
<dbReference type="Proteomes" id="UP000235392">
    <property type="component" value="Unassembled WGS sequence"/>
</dbReference>
<reference evidence="2 3" key="1">
    <citation type="submission" date="2017-11" db="EMBL/GenBank/DDBJ databases">
        <title>De novo assembly and phasing of dikaryotic genomes from two isolates of Puccinia coronata f. sp. avenae, the causal agent of oat crown rust.</title>
        <authorList>
            <person name="Miller M.E."/>
            <person name="Zhang Y."/>
            <person name="Omidvar V."/>
            <person name="Sperschneider J."/>
            <person name="Schwessinger B."/>
            <person name="Raley C."/>
            <person name="Palmer J.M."/>
            <person name="Garnica D."/>
            <person name="Upadhyaya N."/>
            <person name="Rathjen J."/>
            <person name="Taylor J.M."/>
            <person name="Park R.F."/>
            <person name="Dodds P.N."/>
            <person name="Hirsch C.D."/>
            <person name="Kianian S.F."/>
            <person name="Figueroa M."/>
        </authorList>
    </citation>
    <scope>NUCLEOTIDE SEQUENCE [LARGE SCALE GENOMIC DNA]</scope>
    <source>
        <strain evidence="2">12SD80</strain>
    </source>
</reference>
<evidence type="ECO:0000256" key="1">
    <source>
        <dbReference type="SAM" id="MobiDB-lite"/>
    </source>
</evidence>
<dbReference type="EMBL" id="PGCI01000006">
    <property type="protein sequence ID" value="PLW51262.1"/>
    <property type="molecule type" value="Genomic_DNA"/>
</dbReference>
<proteinExistence type="predicted"/>
<evidence type="ECO:0000313" key="3">
    <source>
        <dbReference type="Proteomes" id="UP000235392"/>
    </source>
</evidence>
<evidence type="ECO:0000313" key="2">
    <source>
        <dbReference type="EMBL" id="PLW51262.1"/>
    </source>
</evidence>
<comment type="caution">
    <text evidence="2">The sequence shown here is derived from an EMBL/GenBank/DDBJ whole genome shotgun (WGS) entry which is preliminary data.</text>
</comment>